<proteinExistence type="predicted"/>
<gene>
    <name evidence="1" type="ORF">ILEXP_LOCUS26836</name>
</gene>
<dbReference type="EMBL" id="CAUOFW020003147">
    <property type="protein sequence ID" value="CAK9158212.1"/>
    <property type="molecule type" value="Genomic_DNA"/>
</dbReference>
<dbReference type="Proteomes" id="UP001642360">
    <property type="component" value="Unassembled WGS sequence"/>
</dbReference>
<protein>
    <submittedName>
        <fullName evidence="1">Uncharacterized protein</fullName>
    </submittedName>
</protein>
<keyword evidence="2" id="KW-1185">Reference proteome</keyword>
<reference evidence="1 2" key="1">
    <citation type="submission" date="2024-02" db="EMBL/GenBank/DDBJ databases">
        <authorList>
            <person name="Vignale AGUSTIN F."/>
            <person name="Sosa J E."/>
            <person name="Modenutti C."/>
        </authorList>
    </citation>
    <scope>NUCLEOTIDE SEQUENCE [LARGE SCALE GENOMIC DNA]</scope>
</reference>
<evidence type="ECO:0000313" key="1">
    <source>
        <dbReference type="EMBL" id="CAK9158212.1"/>
    </source>
</evidence>
<accession>A0ABC8SLZ3</accession>
<organism evidence="1 2">
    <name type="scientific">Ilex paraguariensis</name>
    <name type="common">yerba mate</name>
    <dbReference type="NCBI Taxonomy" id="185542"/>
    <lineage>
        <taxon>Eukaryota</taxon>
        <taxon>Viridiplantae</taxon>
        <taxon>Streptophyta</taxon>
        <taxon>Embryophyta</taxon>
        <taxon>Tracheophyta</taxon>
        <taxon>Spermatophyta</taxon>
        <taxon>Magnoliopsida</taxon>
        <taxon>eudicotyledons</taxon>
        <taxon>Gunneridae</taxon>
        <taxon>Pentapetalae</taxon>
        <taxon>asterids</taxon>
        <taxon>campanulids</taxon>
        <taxon>Aquifoliales</taxon>
        <taxon>Aquifoliaceae</taxon>
        <taxon>Ilex</taxon>
    </lineage>
</organism>
<comment type="caution">
    <text evidence="1">The sequence shown here is derived from an EMBL/GenBank/DDBJ whole genome shotgun (WGS) entry which is preliminary data.</text>
</comment>
<evidence type="ECO:0000313" key="2">
    <source>
        <dbReference type="Proteomes" id="UP001642360"/>
    </source>
</evidence>
<name>A0ABC8SLZ3_9AQUA</name>
<sequence>MINHAPLVRVVFDPFRYSWLKKEFTVGLDLVSSPVSLAFFPIASYNSLRSVFPIFVTDPSVLLSRILK</sequence>
<dbReference type="AlphaFoldDB" id="A0ABC8SLZ3"/>